<name>A0A1W1WJ66_SULTA</name>
<dbReference type="STRING" id="28034.BFX07_11500"/>
<dbReference type="AlphaFoldDB" id="A0A1W1WJ66"/>
<dbReference type="Proteomes" id="UP000192660">
    <property type="component" value="Unassembled WGS sequence"/>
</dbReference>
<evidence type="ECO:0000313" key="3">
    <source>
        <dbReference type="Proteomes" id="UP000192660"/>
    </source>
</evidence>
<dbReference type="OrthoDB" id="9804563at2"/>
<feature type="domain" description="Nudix hydrolase" evidence="1">
    <location>
        <begin position="29"/>
        <end position="172"/>
    </location>
</feature>
<dbReference type="RefSeq" id="WP_020373230.1">
    <property type="nucleotide sequence ID" value="NZ_FWWY01000001.1"/>
</dbReference>
<accession>A0A1W1WJ66</accession>
<dbReference type="SUPFAM" id="SSF55811">
    <property type="entry name" value="Nudix"/>
    <property type="match status" value="1"/>
</dbReference>
<dbReference type="InterPro" id="IPR015797">
    <property type="entry name" value="NUDIX_hydrolase-like_dom_sf"/>
</dbReference>
<evidence type="ECO:0000259" key="1">
    <source>
        <dbReference type="PROSITE" id="PS51462"/>
    </source>
</evidence>
<keyword evidence="2" id="KW-0413">Isomerase</keyword>
<dbReference type="GO" id="GO:0016853">
    <property type="term" value="F:isomerase activity"/>
    <property type="evidence" value="ECO:0007669"/>
    <property type="project" value="UniProtKB-KW"/>
</dbReference>
<proteinExistence type="predicted"/>
<dbReference type="Pfam" id="PF00293">
    <property type="entry name" value="NUDIX"/>
    <property type="match status" value="1"/>
</dbReference>
<protein>
    <submittedName>
        <fullName evidence="2">Isopentenyldiphosphate isomerase</fullName>
    </submittedName>
</protein>
<gene>
    <name evidence="2" type="ORF">SAMN00768000_2738</name>
</gene>
<dbReference type="InterPro" id="IPR000086">
    <property type="entry name" value="NUDIX_hydrolase_dom"/>
</dbReference>
<dbReference type="PANTHER" id="PTHR10885">
    <property type="entry name" value="ISOPENTENYL-DIPHOSPHATE DELTA-ISOMERASE"/>
    <property type="match status" value="1"/>
</dbReference>
<keyword evidence="3" id="KW-1185">Reference proteome</keyword>
<dbReference type="CDD" id="cd04692">
    <property type="entry name" value="NUDIX_Hydrolase"/>
    <property type="match status" value="1"/>
</dbReference>
<sequence length="211" mass="24198">MANEFLDVYDDQGRWIGVQSRDRAHSLGLWHKTFHCWIGGYWQGEPVLVLQLRSPNKDMHPGLLDVSSAGHLLHGETPEDGIREVREELGLALNVSDVIFVGVSPQSFVAPNIIDHEYCYEYAFWMMQPILPDVFTLDTTEVAGIFPISLHILYDLFSHHDETLHNVQGWKQTPEGLCATTLPVNVHSFVPRDPAYYLDWVTWFKQHMPES</sequence>
<dbReference type="Gene3D" id="3.90.79.10">
    <property type="entry name" value="Nucleoside Triphosphate Pyrophosphohydrolase"/>
    <property type="match status" value="1"/>
</dbReference>
<dbReference type="PROSITE" id="PS51462">
    <property type="entry name" value="NUDIX"/>
    <property type="match status" value="1"/>
</dbReference>
<reference evidence="3" key="1">
    <citation type="submission" date="2017-04" db="EMBL/GenBank/DDBJ databases">
        <authorList>
            <person name="Varghese N."/>
            <person name="Submissions S."/>
        </authorList>
    </citation>
    <scope>NUCLEOTIDE SEQUENCE [LARGE SCALE GENOMIC DNA]</scope>
    <source>
        <strain evidence="3">DSM 9293</strain>
    </source>
</reference>
<evidence type="ECO:0000313" key="2">
    <source>
        <dbReference type="EMBL" id="SMC06296.1"/>
    </source>
</evidence>
<organism evidence="2 3">
    <name type="scientific">Sulfobacillus thermosulfidooxidans (strain DSM 9293 / VKM B-1269 / AT-1)</name>
    <dbReference type="NCBI Taxonomy" id="929705"/>
    <lineage>
        <taxon>Bacteria</taxon>
        <taxon>Bacillati</taxon>
        <taxon>Bacillota</taxon>
        <taxon>Clostridia</taxon>
        <taxon>Eubacteriales</taxon>
        <taxon>Clostridiales Family XVII. Incertae Sedis</taxon>
        <taxon>Sulfobacillus</taxon>
    </lineage>
</organism>
<dbReference type="PANTHER" id="PTHR10885:SF0">
    <property type="entry name" value="ISOPENTENYL-DIPHOSPHATE DELTA-ISOMERASE"/>
    <property type="match status" value="1"/>
</dbReference>
<dbReference type="EMBL" id="FWWY01000001">
    <property type="protein sequence ID" value="SMC06296.1"/>
    <property type="molecule type" value="Genomic_DNA"/>
</dbReference>